<sequence length="155" mass="17469">MAGSENRSGSNEAHFFGVFADGTPTVSHEERLAIGVRYVDVKGAAKERLLTVVDSESKKRIDLSEKILQVIRKLGINEDKLAFQCYDFASNISGRFEGAQAQTSKKLRKNAPYLRIVSDNVQVDWNYNFNKSIQKASRLKVNHTQQISKKKFNTS</sequence>
<dbReference type="Proteomes" id="UP001187531">
    <property type="component" value="Unassembled WGS sequence"/>
</dbReference>
<dbReference type="InterPro" id="IPR025398">
    <property type="entry name" value="DUF4371"/>
</dbReference>
<dbReference type="PANTHER" id="PTHR45749:SF21">
    <property type="entry name" value="DUF4371 DOMAIN-CONTAINING PROTEIN"/>
    <property type="match status" value="1"/>
</dbReference>
<evidence type="ECO:0000313" key="2">
    <source>
        <dbReference type="EMBL" id="KAK2722165.1"/>
    </source>
</evidence>
<dbReference type="EMBL" id="JAVRJZ010000005">
    <property type="protein sequence ID" value="KAK2722165.1"/>
    <property type="molecule type" value="Genomic_DNA"/>
</dbReference>
<dbReference type="Pfam" id="PF14291">
    <property type="entry name" value="DUF4371"/>
    <property type="match status" value="1"/>
</dbReference>
<feature type="domain" description="DUF4371" evidence="1">
    <location>
        <begin position="13"/>
        <end position="98"/>
    </location>
</feature>
<organism evidence="2 3">
    <name type="scientific">Artemia franciscana</name>
    <name type="common">Brine shrimp</name>
    <name type="synonym">Artemia sanfranciscana</name>
    <dbReference type="NCBI Taxonomy" id="6661"/>
    <lineage>
        <taxon>Eukaryota</taxon>
        <taxon>Metazoa</taxon>
        <taxon>Ecdysozoa</taxon>
        <taxon>Arthropoda</taxon>
        <taxon>Crustacea</taxon>
        <taxon>Branchiopoda</taxon>
        <taxon>Anostraca</taxon>
        <taxon>Artemiidae</taxon>
        <taxon>Artemia</taxon>
    </lineage>
</organism>
<evidence type="ECO:0000259" key="1">
    <source>
        <dbReference type="Pfam" id="PF14291"/>
    </source>
</evidence>
<protein>
    <recommendedName>
        <fullName evidence="1">DUF4371 domain-containing protein</fullName>
    </recommendedName>
</protein>
<evidence type="ECO:0000313" key="3">
    <source>
        <dbReference type="Proteomes" id="UP001187531"/>
    </source>
</evidence>
<reference evidence="2" key="1">
    <citation type="submission" date="2023-07" db="EMBL/GenBank/DDBJ databases">
        <title>Chromosome-level genome assembly of Artemia franciscana.</title>
        <authorList>
            <person name="Jo E."/>
        </authorList>
    </citation>
    <scope>NUCLEOTIDE SEQUENCE</scope>
    <source>
        <tissue evidence="2">Whole body</tissue>
    </source>
</reference>
<name>A0AA88I5H8_ARTSF</name>
<comment type="caution">
    <text evidence="2">The sequence shown here is derived from an EMBL/GenBank/DDBJ whole genome shotgun (WGS) entry which is preliminary data.</text>
</comment>
<proteinExistence type="predicted"/>
<accession>A0AA88I5H8</accession>
<dbReference type="PANTHER" id="PTHR45749">
    <property type="match status" value="1"/>
</dbReference>
<gene>
    <name evidence="2" type="ORF">QYM36_002647</name>
</gene>
<keyword evidence="3" id="KW-1185">Reference proteome</keyword>
<dbReference type="AlphaFoldDB" id="A0AA88I5H8"/>